<dbReference type="SUPFAM" id="SSF49329">
    <property type="entry name" value="Cu,Zn superoxide dismutase-like"/>
    <property type="match status" value="1"/>
</dbReference>
<comment type="similarity">
    <text evidence="1">Belongs to the Cu-Zn superoxide dismutase family.</text>
</comment>
<sequence length="200" mass="21273">MSSVGRLIEGETIMAVREGVVALLVPLGLLTTPATAPADERGMALAVGRFEPYAQGRDAITYDRKLVPAGAVAAVSYMPVGDGRTQVMLRTRGLLANHKYGAHAHVNTCGAKADDAGPHYQNMKDPKTPSTDPKYANPQNEVWLDFTTDAKGNGLATSAVAWRFTDRQAKSVVLHAEHTHTDAGHAGQAGPRLACLNVDF</sequence>
<evidence type="ECO:0000313" key="2">
    <source>
        <dbReference type="EMBL" id="MBB6476029.1"/>
    </source>
</evidence>
<evidence type="ECO:0000256" key="1">
    <source>
        <dbReference type="ARBA" id="ARBA00010457"/>
    </source>
</evidence>
<protein>
    <submittedName>
        <fullName evidence="2">Cu-Zn family superoxide dismutase</fullName>
        <ecNumber evidence="2">1.15.1.1</ecNumber>
    </submittedName>
</protein>
<dbReference type="GO" id="GO:0046872">
    <property type="term" value="F:metal ion binding"/>
    <property type="evidence" value="ECO:0007669"/>
    <property type="project" value="InterPro"/>
</dbReference>
<dbReference type="EMBL" id="JACHIU010000001">
    <property type="protein sequence ID" value="MBB6476029.1"/>
    <property type="molecule type" value="Genomic_DNA"/>
</dbReference>
<organism evidence="2 3">
    <name type="scientific">Sphaerisporangium rubeum</name>
    <dbReference type="NCBI Taxonomy" id="321317"/>
    <lineage>
        <taxon>Bacteria</taxon>
        <taxon>Bacillati</taxon>
        <taxon>Actinomycetota</taxon>
        <taxon>Actinomycetes</taxon>
        <taxon>Streptosporangiales</taxon>
        <taxon>Streptosporangiaceae</taxon>
        <taxon>Sphaerisporangium</taxon>
    </lineage>
</organism>
<evidence type="ECO:0000313" key="3">
    <source>
        <dbReference type="Proteomes" id="UP000555564"/>
    </source>
</evidence>
<comment type="caution">
    <text evidence="2">The sequence shown here is derived from an EMBL/GenBank/DDBJ whole genome shotgun (WGS) entry which is preliminary data.</text>
</comment>
<keyword evidence="3" id="KW-1185">Reference proteome</keyword>
<reference evidence="2 3" key="1">
    <citation type="submission" date="2020-08" db="EMBL/GenBank/DDBJ databases">
        <title>Sequencing the genomes of 1000 actinobacteria strains.</title>
        <authorList>
            <person name="Klenk H.-P."/>
        </authorList>
    </citation>
    <scope>NUCLEOTIDE SEQUENCE [LARGE SCALE GENOMIC DNA]</scope>
    <source>
        <strain evidence="2 3">DSM 44936</strain>
    </source>
</reference>
<dbReference type="GO" id="GO:0004784">
    <property type="term" value="F:superoxide dismutase activity"/>
    <property type="evidence" value="ECO:0007669"/>
    <property type="project" value="UniProtKB-EC"/>
</dbReference>
<dbReference type="Proteomes" id="UP000555564">
    <property type="component" value="Unassembled WGS sequence"/>
</dbReference>
<dbReference type="InterPro" id="IPR036423">
    <property type="entry name" value="SOD-like_Cu/Zn_dom_sf"/>
</dbReference>
<dbReference type="EC" id="1.15.1.1" evidence="2"/>
<accession>A0A7X0MAF7</accession>
<dbReference type="RefSeq" id="WP_221475001.1">
    <property type="nucleotide sequence ID" value="NZ_BAAALO010000108.1"/>
</dbReference>
<proteinExistence type="inferred from homology"/>
<dbReference type="AlphaFoldDB" id="A0A7X0MAF7"/>
<name>A0A7X0MAF7_9ACTN</name>
<dbReference type="Gene3D" id="2.60.40.200">
    <property type="entry name" value="Superoxide dismutase, copper/zinc binding domain"/>
    <property type="match status" value="1"/>
</dbReference>
<keyword evidence="2" id="KW-0560">Oxidoreductase</keyword>
<gene>
    <name evidence="2" type="ORF">BJ992_005460</name>
</gene>